<organism evidence="4 5">
    <name type="scientific">Peribacillus frigoritolerans</name>
    <dbReference type="NCBI Taxonomy" id="450367"/>
    <lineage>
        <taxon>Bacteria</taxon>
        <taxon>Bacillati</taxon>
        <taxon>Bacillota</taxon>
        <taxon>Bacilli</taxon>
        <taxon>Bacillales</taxon>
        <taxon>Bacillaceae</taxon>
        <taxon>Peribacillus</taxon>
    </lineage>
</organism>
<dbReference type="CDD" id="cd10917">
    <property type="entry name" value="CE4_NodB_like_6s_7s"/>
    <property type="match status" value="1"/>
</dbReference>
<accession>A0A941JAI3</accession>
<name>A0A941JAI3_9BACI</name>
<protein>
    <submittedName>
        <fullName evidence="4">Polysaccharide deacetylase family protein</fullName>
    </submittedName>
</protein>
<feature type="domain" description="NodB homology" evidence="3">
    <location>
        <begin position="1"/>
        <end position="67"/>
    </location>
</feature>
<dbReference type="GO" id="GO:0016810">
    <property type="term" value="F:hydrolase activity, acting on carbon-nitrogen (but not peptide) bonds"/>
    <property type="evidence" value="ECO:0007669"/>
    <property type="project" value="InterPro"/>
</dbReference>
<evidence type="ECO:0000259" key="3">
    <source>
        <dbReference type="PROSITE" id="PS51677"/>
    </source>
</evidence>
<reference evidence="4" key="1">
    <citation type="submission" date="2021-04" db="EMBL/GenBank/DDBJ databases">
        <title>Whole genome sequencing of Enterococci isolates from hospitalized patients.</title>
        <authorList>
            <person name="Ogoti B.M."/>
            <person name="Onyambu F.G."/>
        </authorList>
    </citation>
    <scope>NUCLEOTIDE SEQUENCE</scope>
    <source>
        <strain evidence="4">242</strain>
    </source>
</reference>
<dbReference type="EMBL" id="JAGTPW010000016">
    <property type="protein sequence ID" value="MBR8644774.1"/>
    <property type="molecule type" value="Genomic_DNA"/>
</dbReference>
<evidence type="ECO:0000256" key="1">
    <source>
        <dbReference type="ARBA" id="ARBA00022723"/>
    </source>
</evidence>
<comment type="caution">
    <text evidence="4">The sequence shown here is derived from an EMBL/GenBank/DDBJ whole genome shotgun (WGS) entry which is preliminary data.</text>
</comment>
<dbReference type="GO" id="GO:0046872">
    <property type="term" value="F:metal ion binding"/>
    <property type="evidence" value="ECO:0007669"/>
    <property type="project" value="UniProtKB-KW"/>
</dbReference>
<dbReference type="InterPro" id="IPR011330">
    <property type="entry name" value="Glyco_hydro/deAcase_b/a-brl"/>
</dbReference>
<dbReference type="InterPro" id="IPR002509">
    <property type="entry name" value="NODB_dom"/>
</dbReference>
<dbReference type="SUPFAM" id="SSF88713">
    <property type="entry name" value="Glycoside hydrolase/deacetylase"/>
    <property type="match status" value="1"/>
</dbReference>
<evidence type="ECO:0000313" key="5">
    <source>
        <dbReference type="Proteomes" id="UP000680045"/>
    </source>
</evidence>
<dbReference type="PANTHER" id="PTHR10587">
    <property type="entry name" value="GLYCOSYL TRANSFERASE-RELATED"/>
    <property type="match status" value="1"/>
</dbReference>
<keyword evidence="2" id="KW-0378">Hydrolase</keyword>
<evidence type="ECO:0000256" key="2">
    <source>
        <dbReference type="ARBA" id="ARBA00022801"/>
    </source>
</evidence>
<dbReference type="AlphaFoldDB" id="A0A941JAI3"/>
<dbReference type="InterPro" id="IPR050248">
    <property type="entry name" value="Polysacc_deacetylase_ArnD"/>
</dbReference>
<dbReference type="GO" id="GO:0016020">
    <property type="term" value="C:membrane"/>
    <property type="evidence" value="ECO:0007669"/>
    <property type="project" value="TreeGrafter"/>
</dbReference>
<evidence type="ECO:0000313" key="4">
    <source>
        <dbReference type="EMBL" id="MBR8644774.1"/>
    </source>
</evidence>
<keyword evidence="1" id="KW-0479">Metal-binding</keyword>
<dbReference type="PANTHER" id="PTHR10587:SF133">
    <property type="entry name" value="CHITIN DEACETYLASE 1-RELATED"/>
    <property type="match status" value="1"/>
</dbReference>
<gene>
    <name evidence="4" type="ORF">KEH51_11075</name>
</gene>
<proteinExistence type="predicted"/>
<dbReference type="GO" id="GO:0005975">
    <property type="term" value="P:carbohydrate metabolic process"/>
    <property type="evidence" value="ECO:0007669"/>
    <property type="project" value="InterPro"/>
</dbReference>
<dbReference type="Pfam" id="PF01522">
    <property type="entry name" value="Polysacc_deac_1"/>
    <property type="match status" value="1"/>
</dbReference>
<dbReference type="Proteomes" id="UP000680045">
    <property type="component" value="Unassembled WGS sequence"/>
</dbReference>
<sequence>MVDEGHTIANHSWDHPELSKLYTSQVIQQLKSTNEIIEKVTGVKATLIRPPYGDFTPAVPLYLKTRI</sequence>
<dbReference type="Gene3D" id="3.20.20.370">
    <property type="entry name" value="Glycoside hydrolase/deacetylase"/>
    <property type="match status" value="1"/>
</dbReference>
<dbReference type="PROSITE" id="PS51677">
    <property type="entry name" value="NODB"/>
    <property type="match status" value="1"/>
</dbReference>